<proteinExistence type="predicted"/>
<dbReference type="RefSeq" id="WP_025490294.1">
    <property type="nucleotide sequence ID" value="NZ_CALBAU010000323.1"/>
</dbReference>
<keyword evidence="4" id="KW-1185">Reference proteome</keyword>
<accession>A0A3E3I2J1</accession>
<dbReference type="OrthoDB" id="9794197at2"/>
<evidence type="ECO:0000313" key="2">
    <source>
        <dbReference type="EMBL" id="RGE58844.1"/>
    </source>
</evidence>
<reference evidence="2 5" key="1">
    <citation type="submission" date="2018-08" db="EMBL/GenBank/DDBJ databases">
        <title>A genome reference for cultivated species of the human gut microbiota.</title>
        <authorList>
            <person name="Zou Y."/>
            <person name="Xue W."/>
            <person name="Luo G."/>
        </authorList>
    </citation>
    <scope>NUCLEOTIDE SEQUENCE [LARGE SCALE GENOMIC DNA]</scope>
    <source>
        <strain evidence="3 5">AF26-4BH</strain>
        <strain evidence="2">TF05-5AC</strain>
    </source>
</reference>
<dbReference type="Pfam" id="PF00583">
    <property type="entry name" value="Acetyltransf_1"/>
    <property type="match status" value="1"/>
</dbReference>
<dbReference type="SUPFAM" id="SSF55729">
    <property type="entry name" value="Acyl-CoA N-acyltransferases (Nat)"/>
    <property type="match status" value="1"/>
</dbReference>
<dbReference type="InterPro" id="IPR016181">
    <property type="entry name" value="Acyl_CoA_acyltransferase"/>
</dbReference>
<evidence type="ECO:0000313" key="4">
    <source>
        <dbReference type="Proteomes" id="UP000260812"/>
    </source>
</evidence>
<dbReference type="AlphaFoldDB" id="A0A3E3I2J1"/>
<comment type="caution">
    <text evidence="2">The sequence shown here is derived from an EMBL/GenBank/DDBJ whole genome shotgun (WGS) entry which is preliminary data.</text>
</comment>
<dbReference type="EMBL" id="QVLV01000010">
    <property type="protein sequence ID" value="RGE58844.1"/>
    <property type="molecule type" value="Genomic_DNA"/>
</dbReference>
<dbReference type="Proteomes" id="UP000260812">
    <property type="component" value="Unassembled WGS sequence"/>
</dbReference>
<keyword evidence="2" id="KW-0808">Transferase</keyword>
<dbReference type="Proteomes" id="UP000261166">
    <property type="component" value="Unassembled WGS sequence"/>
</dbReference>
<dbReference type="InterPro" id="IPR000182">
    <property type="entry name" value="GNAT_dom"/>
</dbReference>
<dbReference type="Gene3D" id="3.40.630.30">
    <property type="match status" value="1"/>
</dbReference>
<dbReference type="PROSITE" id="PS51186">
    <property type="entry name" value="GNAT"/>
    <property type="match status" value="1"/>
</dbReference>
<name>A0A3E3I2J1_9FIRM</name>
<protein>
    <submittedName>
        <fullName evidence="2">N-acetyltransferase</fullName>
    </submittedName>
</protein>
<evidence type="ECO:0000259" key="1">
    <source>
        <dbReference type="PROSITE" id="PS51186"/>
    </source>
</evidence>
<dbReference type="EMBL" id="QVLU01000019">
    <property type="protein sequence ID" value="RGE68595.1"/>
    <property type="molecule type" value="Genomic_DNA"/>
</dbReference>
<gene>
    <name evidence="3" type="ORF">DWY69_19190</name>
    <name evidence="2" type="ORF">DXC51_15680</name>
</gene>
<organism evidence="2 4">
    <name type="scientific">Eisenbergiella massiliensis</name>
    <dbReference type="NCBI Taxonomy" id="1720294"/>
    <lineage>
        <taxon>Bacteria</taxon>
        <taxon>Bacillati</taxon>
        <taxon>Bacillota</taxon>
        <taxon>Clostridia</taxon>
        <taxon>Lachnospirales</taxon>
        <taxon>Lachnospiraceae</taxon>
        <taxon>Eisenbergiella</taxon>
    </lineage>
</organism>
<dbReference type="GeneID" id="86055867"/>
<sequence length="156" mass="18185">MIVPMTEEYAVRYLDWSYPEPYEFYNIPRAHYDECLEEVMENLPYWFAVIDENDRLLGFYEFSFHEENEEKVMEIGLGLCPEETGKGKGLEFVKQAIAHGRRHFCFPDGPVVLRVLDSNQRAIKTYERAGFKVYGEQKASSFGKPVTFLCMKNSGL</sequence>
<dbReference type="GO" id="GO:0016747">
    <property type="term" value="F:acyltransferase activity, transferring groups other than amino-acyl groups"/>
    <property type="evidence" value="ECO:0007669"/>
    <property type="project" value="InterPro"/>
</dbReference>
<evidence type="ECO:0000313" key="5">
    <source>
        <dbReference type="Proteomes" id="UP000261166"/>
    </source>
</evidence>
<dbReference type="GeneID" id="97988267"/>
<evidence type="ECO:0000313" key="3">
    <source>
        <dbReference type="EMBL" id="RGE68595.1"/>
    </source>
</evidence>
<feature type="domain" description="N-acetyltransferase" evidence="1">
    <location>
        <begin position="1"/>
        <end position="156"/>
    </location>
</feature>